<keyword evidence="1" id="KW-0812">Transmembrane</keyword>
<feature type="transmembrane region" description="Helical" evidence="1">
    <location>
        <begin position="63"/>
        <end position="86"/>
    </location>
</feature>
<reference evidence="2" key="1">
    <citation type="submission" date="2014-05" db="EMBL/GenBank/DDBJ databases">
        <authorList>
            <person name="Chronopoulou M."/>
        </authorList>
    </citation>
    <scope>NUCLEOTIDE SEQUENCE</scope>
    <source>
        <tissue evidence="2">Whole organism</tissue>
    </source>
</reference>
<dbReference type="EMBL" id="HACA01015841">
    <property type="protein sequence ID" value="CDW33202.1"/>
    <property type="molecule type" value="Transcribed_RNA"/>
</dbReference>
<feature type="transmembrane region" description="Helical" evidence="1">
    <location>
        <begin position="30"/>
        <end position="48"/>
    </location>
</feature>
<keyword evidence="1" id="KW-1133">Transmembrane helix</keyword>
<sequence length="106" mass="12511">MHWELWSWFWVSTGFYYILYCDLPPRFYEYSLGIGTASIFISATSNIFSDFRDAIPHGWMRHLFNFFCLCICSWPLRIIYPCIFGINTGSLISEMSEIEEVGYSMT</sequence>
<organism evidence="2">
    <name type="scientific">Lepeophtheirus salmonis</name>
    <name type="common">Salmon louse</name>
    <name type="synonym">Caligus salmonis</name>
    <dbReference type="NCBI Taxonomy" id="72036"/>
    <lineage>
        <taxon>Eukaryota</taxon>
        <taxon>Metazoa</taxon>
        <taxon>Ecdysozoa</taxon>
        <taxon>Arthropoda</taxon>
        <taxon>Crustacea</taxon>
        <taxon>Multicrustacea</taxon>
        <taxon>Hexanauplia</taxon>
        <taxon>Copepoda</taxon>
        <taxon>Siphonostomatoida</taxon>
        <taxon>Caligidae</taxon>
        <taxon>Lepeophtheirus</taxon>
    </lineage>
</organism>
<evidence type="ECO:0000313" key="2">
    <source>
        <dbReference type="EMBL" id="CDW33202.1"/>
    </source>
</evidence>
<accession>A0A0K2U5I6</accession>
<dbReference type="AlphaFoldDB" id="A0A0K2U5I6"/>
<name>A0A0K2U5I6_LEPSM</name>
<evidence type="ECO:0000256" key="1">
    <source>
        <dbReference type="SAM" id="Phobius"/>
    </source>
</evidence>
<proteinExistence type="predicted"/>
<keyword evidence="1" id="KW-0472">Membrane</keyword>
<protein>
    <submittedName>
        <fullName evidence="2">Uncharacterized protein</fullName>
    </submittedName>
</protein>